<evidence type="ECO:0000313" key="2">
    <source>
        <dbReference type="Proteomes" id="UP001215503"/>
    </source>
</evidence>
<accession>A0ABT5YQP9</accession>
<proteinExistence type="predicted"/>
<reference evidence="1 2" key="1">
    <citation type="submission" date="2023-03" db="EMBL/GenBank/DDBJ databases">
        <title>Fodinicurvata sp. CAU 1616 isolated from sea sendiment.</title>
        <authorList>
            <person name="Kim W."/>
        </authorList>
    </citation>
    <scope>NUCLEOTIDE SEQUENCE [LARGE SCALE GENOMIC DNA]</scope>
    <source>
        <strain evidence="1 2">CAU 1616</strain>
    </source>
</reference>
<organism evidence="1 2">
    <name type="scientific">Aquibaculum arenosum</name>
    <dbReference type="NCBI Taxonomy" id="3032591"/>
    <lineage>
        <taxon>Bacteria</taxon>
        <taxon>Pseudomonadati</taxon>
        <taxon>Pseudomonadota</taxon>
        <taxon>Alphaproteobacteria</taxon>
        <taxon>Rhodospirillales</taxon>
        <taxon>Rhodovibrionaceae</taxon>
        <taxon>Aquibaculum</taxon>
    </lineage>
</organism>
<sequence>MLQRLRGLIRAPLPLPRPGSGLTWRLEGPAPDTRPVRSKRQALERYAGWVYAAASTLAQDVRAAPWELWQRDGAAKAGWRRLPPERMPGLLRRPNGLQSWPDLVELSQLHLELTGEAFWHLLRRDGWLEGLELLHPHWVEAPLLDEAGRQLRGWQVQVPGRSPQVLPAEEVVFLRYPHPLEPLRGASPVEAFALSHDMDLHARAYGAALLKNRATPELVITSEEELTPEQAEVLRERWLERYRDPARGPAVLGRAAKVQQLGFNLKDLAFLELAELSRDQIFAVYKLPASKVGLTSDVNRANAEAADATYRRNAILPRLRRIEEAVNLHLLPQLGSGVANLWYEYENPVEEDRSYTLRRAEAMLKAGAITLNRYRDLLGEDPLPDGEVFLQPPGARWHRRVGEG</sequence>
<protein>
    <submittedName>
        <fullName evidence="1">Phage portal protein</fullName>
    </submittedName>
</protein>
<evidence type="ECO:0000313" key="1">
    <source>
        <dbReference type="EMBL" id="MDF2097305.1"/>
    </source>
</evidence>
<dbReference type="Pfam" id="PF04860">
    <property type="entry name" value="Phage_portal"/>
    <property type="match status" value="1"/>
</dbReference>
<dbReference type="Proteomes" id="UP001215503">
    <property type="component" value="Unassembled WGS sequence"/>
</dbReference>
<dbReference type="EMBL" id="JARHUD010000011">
    <property type="protein sequence ID" value="MDF2097305.1"/>
    <property type="molecule type" value="Genomic_DNA"/>
</dbReference>
<dbReference type="InterPro" id="IPR006944">
    <property type="entry name" value="Phage/GTA_portal"/>
</dbReference>
<keyword evidence="2" id="KW-1185">Reference proteome</keyword>
<gene>
    <name evidence="1" type="ORF">P2G67_15095</name>
</gene>
<dbReference type="RefSeq" id="WP_275824087.1">
    <property type="nucleotide sequence ID" value="NZ_JARHUD010000011.1"/>
</dbReference>
<comment type="caution">
    <text evidence="1">The sequence shown here is derived from an EMBL/GenBank/DDBJ whole genome shotgun (WGS) entry which is preliminary data.</text>
</comment>
<name>A0ABT5YQP9_9PROT</name>